<dbReference type="Pfam" id="PF16126">
    <property type="entry name" value="DUF4838"/>
    <property type="match status" value="1"/>
</dbReference>
<comment type="caution">
    <text evidence="2">The sequence shown here is derived from an EMBL/GenBank/DDBJ whole genome shotgun (WGS) entry which is preliminary data.</text>
</comment>
<feature type="signal peptide" evidence="1">
    <location>
        <begin position="1"/>
        <end position="36"/>
    </location>
</feature>
<accession>A0A9D2KRP3</accession>
<dbReference type="PANTHER" id="PTHR47406:SF2">
    <property type="entry name" value="ALPHA GLUCURONIDASE N-TERMINAL DOMAIN-CONTAINING PROTEIN"/>
    <property type="match status" value="1"/>
</dbReference>
<organism evidence="2 3">
    <name type="scientific">Candidatus Bacteroides intestinavium</name>
    <dbReference type="NCBI Taxonomy" id="2838469"/>
    <lineage>
        <taxon>Bacteria</taxon>
        <taxon>Pseudomonadati</taxon>
        <taxon>Bacteroidota</taxon>
        <taxon>Bacteroidia</taxon>
        <taxon>Bacteroidales</taxon>
        <taxon>Bacteroidaceae</taxon>
        <taxon>Bacteroides</taxon>
    </lineage>
</organism>
<dbReference type="PANTHER" id="PTHR47406">
    <property type="entry name" value="COAGULATION FACTOR 5/8 TYPE, C-TERMINAL"/>
    <property type="match status" value="1"/>
</dbReference>
<gene>
    <name evidence="2" type="ORF">H9785_00485</name>
</gene>
<keyword evidence="1" id="KW-0732">Signal</keyword>
<dbReference type="EMBL" id="DWZE01000006">
    <property type="protein sequence ID" value="HJA82442.1"/>
    <property type="molecule type" value="Genomic_DNA"/>
</dbReference>
<feature type="chain" id="PRO_5039699967" evidence="1">
    <location>
        <begin position="37"/>
        <end position="604"/>
    </location>
</feature>
<evidence type="ECO:0000313" key="3">
    <source>
        <dbReference type="Proteomes" id="UP000823860"/>
    </source>
</evidence>
<reference evidence="2" key="2">
    <citation type="submission" date="2021-04" db="EMBL/GenBank/DDBJ databases">
        <authorList>
            <person name="Gilroy R."/>
        </authorList>
    </citation>
    <scope>NUCLEOTIDE SEQUENCE</scope>
    <source>
        <strain evidence="2">ChiHecec1B25-7008</strain>
    </source>
</reference>
<dbReference type="InterPro" id="IPR032287">
    <property type="entry name" value="DUF4838"/>
</dbReference>
<evidence type="ECO:0000313" key="2">
    <source>
        <dbReference type="EMBL" id="HJA82442.1"/>
    </source>
</evidence>
<dbReference type="Proteomes" id="UP000823860">
    <property type="component" value="Unassembled WGS sequence"/>
</dbReference>
<reference evidence="2" key="1">
    <citation type="journal article" date="2021" name="PeerJ">
        <title>Extensive microbial diversity within the chicken gut microbiome revealed by metagenomics and culture.</title>
        <authorList>
            <person name="Gilroy R."/>
            <person name="Ravi A."/>
            <person name="Getino M."/>
            <person name="Pursley I."/>
            <person name="Horton D.L."/>
            <person name="Alikhan N.F."/>
            <person name="Baker D."/>
            <person name="Gharbi K."/>
            <person name="Hall N."/>
            <person name="Watson M."/>
            <person name="Adriaenssens E.M."/>
            <person name="Foster-Nyarko E."/>
            <person name="Jarju S."/>
            <person name="Secka A."/>
            <person name="Antonio M."/>
            <person name="Oren A."/>
            <person name="Chaudhuri R.R."/>
            <person name="La Ragione R."/>
            <person name="Hildebrand F."/>
            <person name="Pallen M.J."/>
        </authorList>
    </citation>
    <scope>NUCLEOTIDE SEQUENCE</scope>
    <source>
        <strain evidence="2">ChiHecec1B25-7008</strain>
    </source>
</reference>
<dbReference type="AlphaFoldDB" id="A0A9D2KRP3"/>
<sequence>MYSCRYTSNPGGRTGLGHALLLLLLLCAACGRTETAAGRVTSAPGDGTAAFEYRGLYTPCNATPAQMAANGAHNPDYDWLIWGHNLRKTALADGVPAEAQATVDGRKDPAQLCFSSEALYRAVETYILDNCGDEESARVAIAPDDYDTACTCDACRRAGNTPQNATPAVAQLTKRLAKRFPRHRFFITAYLTTRQAPRDTLPPNAGVLISAMELPMAAGFDKGKKARNFAALVAEWRKAVTHVYVWDYIRNFDDYLTPWPCLRLVQQRLRWYRGMGVDGIFLNGSGQSYAALDDVQTHTLACLLRDPEARVDTCVAGYLERHYPVAGRTLARHYLSWEDEVLRRRATVPWYGGIGDAVEAWLEPDGFEDFMAEADRLKRKAGGDERRRLNRLLTALQYTRLELMRRPHADYDATRAAECLDLLAGHEAFADMANYRESNGPLNVYRMEWRHLMAENAAAPDALQGVVPAFVSRPDGAYTDASLLTDGRYALPTDYHTGWLISSARETVWQLPAGAVRSGAVVEVSFLSAPRWRIFLPDRVELWQDGRKAGEAVVPGGSGATPWTKYKLKCRAATLRPDAPVQLRITQSDEVRKPTVAVDEIDVF</sequence>
<evidence type="ECO:0000256" key="1">
    <source>
        <dbReference type="SAM" id="SignalP"/>
    </source>
</evidence>
<protein>
    <submittedName>
        <fullName evidence="2">DUF4838 domain-containing protein</fullName>
    </submittedName>
</protein>
<name>A0A9D2KRP3_9BACE</name>
<proteinExistence type="predicted"/>